<keyword evidence="2" id="KW-0472">Membrane</keyword>
<feature type="transmembrane region" description="Helical" evidence="2">
    <location>
        <begin position="49"/>
        <end position="67"/>
    </location>
</feature>
<evidence type="ECO:0000313" key="3">
    <source>
        <dbReference type="EMBL" id="RPA72464.1"/>
    </source>
</evidence>
<name>A0A3N4HS20_ASCIM</name>
<feature type="transmembrane region" description="Helical" evidence="2">
    <location>
        <begin position="250"/>
        <end position="270"/>
    </location>
</feature>
<feature type="transmembrane region" description="Helical" evidence="2">
    <location>
        <begin position="276"/>
        <end position="298"/>
    </location>
</feature>
<evidence type="ECO:0000256" key="2">
    <source>
        <dbReference type="SAM" id="Phobius"/>
    </source>
</evidence>
<sequence>MAPIESSIKTSSDAWATLVANIAPLLVLVGEKHVKEYFKTMSKASHQILFAAGPIGLVTAVTTLIRIKGSAPLKRLIGRSFETRAEMFADVTGLSSGEVAFELKNGRLEQTTDPSDEDLALFFFHGRQEGTVGEAMAYWKKAQNATMRSGKEWPRDGKKSVMIRDHAHMVLGCCVRVEGENAQKLLHKSVEGWDTAEEGPGLFGIFERLTQYESVNVKALVYSYGSVSGFSLGLTANECVDGGLRNVLRLVAAAFSLSANIGLIVANWFMQKDKENTAMIAVGTAISVLGSYIVATVVKMQTVLYRLPLDGLHLFRSGFHSRRIPTKGLELSFIPSCAISSDTDEPLENENDQKDDSGWQSTKEWASNLVIASMVAGYVVLYLGLRTAEWWVCLSILGIAALSSVARAILAPDLLKVSKPLAGHYLTNPFIILGLLDSRTKSESAPFRFTNQLSLQPPTTVQSQPIDADQLSEPQDGKSPTKPQEVELLDMSGPYESQSTPLTHEFIFYSTSIVNTGSPQSLNAVSRGMLGSALSILLQTRNLGLVPLELNPQASTRQIRIANPGTQEPQFWEAHMLYSDWITPIGVMRQPLELLVSSLDESFMFNEADNEMYSLTVPYKLWLWRSTADEHRKELIGARGDDKSAWISRKPVSSFLDSGSDHLKWPQKSELVVHDNLTALWMLVKICAVVFRDWNDERIKNRFEADLKPSVHNRYGTNETLGGIRADSYEVFDFVIKAMTGYGLLVPSSSTSEELEEAPVPGNVASS</sequence>
<proteinExistence type="predicted"/>
<dbReference type="Proteomes" id="UP000275078">
    <property type="component" value="Unassembled WGS sequence"/>
</dbReference>
<evidence type="ECO:0000256" key="1">
    <source>
        <dbReference type="SAM" id="MobiDB-lite"/>
    </source>
</evidence>
<keyword evidence="2" id="KW-0812">Transmembrane</keyword>
<feature type="transmembrane region" description="Helical" evidence="2">
    <location>
        <begin position="365"/>
        <end position="383"/>
    </location>
</feature>
<evidence type="ECO:0000313" key="4">
    <source>
        <dbReference type="Proteomes" id="UP000275078"/>
    </source>
</evidence>
<dbReference type="OrthoDB" id="194358at2759"/>
<keyword evidence="4" id="KW-1185">Reference proteome</keyword>
<protein>
    <submittedName>
        <fullName evidence="3">Uncharacterized protein</fullName>
    </submittedName>
</protein>
<dbReference type="AlphaFoldDB" id="A0A3N4HS20"/>
<feature type="region of interest" description="Disordered" evidence="1">
    <location>
        <begin position="457"/>
        <end position="484"/>
    </location>
</feature>
<dbReference type="STRING" id="1160509.A0A3N4HS20"/>
<feature type="transmembrane region" description="Helical" evidence="2">
    <location>
        <begin position="389"/>
        <end position="410"/>
    </location>
</feature>
<accession>A0A3N4HS20</accession>
<organism evidence="3 4">
    <name type="scientific">Ascobolus immersus RN42</name>
    <dbReference type="NCBI Taxonomy" id="1160509"/>
    <lineage>
        <taxon>Eukaryota</taxon>
        <taxon>Fungi</taxon>
        <taxon>Dikarya</taxon>
        <taxon>Ascomycota</taxon>
        <taxon>Pezizomycotina</taxon>
        <taxon>Pezizomycetes</taxon>
        <taxon>Pezizales</taxon>
        <taxon>Ascobolaceae</taxon>
        <taxon>Ascobolus</taxon>
    </lineage>
</organism>
<keyword evidence="2" id="KW-1133">Transmembrane helix</keyword>
<reference evidence="3 4" key="1">
    <citation type="journal article" date="2018" name="Nat. Ecol. Evol.">
        <title>Pezizomycetes genomes reveal the molecular basis of ectomycorrhizal truffle lifestyle.</title>
        <authorList>
            <person name="Murat C."/>
            <person name="Payen T."/>
            <person name="Noel B."/>
            <person name="Kuo A."/>
            <person name="Morin E."/>
            <person name="Chen J."/>
            <person name="Kohler A."/>
            <person name="Krizsan K."/>
            <person name="Balestrini R."/>
            <person name="Da Silva C."/>
            <person name="Montanini B."/>
            <person name="Hainaut M."/>
            <person name="Levati E."/>
            <person name="Barry K.W."/>
            <person name="Belfiori B."/>
            <person name="Cichocki N."/>
            <person name="Clum A."/>
            <person name="Dockter R.B."/>
            <person name="Fauchery L."/>
            <person name="Guy J."/>
            <person name="Iotti M."/>
            <person name="Le Tacon F."/>
            <person name="Lindquist E.A."/>
            <person name="Lipzen A."/>
            <person name="Malagnac F."/>
            <person name="Mello A."/>
            <person name="Molinier V."/>
            <person name="Miyauchi S."/>
            <person name="Poulain J."/>
            <person name="Riccioni C."/>
            <person name="Rubini A."/>
            <person name="Sitrit Y."/>
            <person name="Splivallo R."/>
            <person name="Traeger S."/>
            <person name="Wang M."/>
            <person name="Zifcakova L."/>
            <person name="Wipf D."/>
            <person name="Zambonelli A."/>
            <person name="Paolocci F."/>
            <person name="Nowrousian M."/>
            <person name="Ottonello S."/>
            <person name="Baldrian P."/>
            <person name="Spatafora J.W."/>
            <person name="Henrissat B."/>
            <person name="Nagy L.G."/>
            <person name="Aury J.M."/>
            <person name="Wincker P."/>
            <person name="Grigoriev I.V."/>
            <person name="Bonfante P."/>
            <person name="Martin F.M."/>
        </authorList>
    </citation>
    <scope>NUCLEOTIDE SEQUENCE [LARGE SCALE GENOMIC DNA]</scope>
    <source>
        <strain evidence="3 4">RN42</strain>
    </source>
</reference>
<gene>
    <name evidence="3" type="ORF">BJ508DRAFT_419459</name>
</gene>
<dbReference type="EMBL" id="ML119861">
    <property type="protein sequence ID" value="RPA72464.1"/>
    <property type="molecule type" value="Genomic_DNA"/>
</dbReference>